<evidence type="ECO:0000313" key="3">
    <source>
        <dbReference type="Proteomes" id="UP000183685"/>
    </source>
</evidence>
<name>A0A1G7C678_9PROT</name>
<feature type="chain" id="PRO_5010314352" evidence="1">
    <location>
        <begin position="28"/>
        <end position="115"/>
    </location>
</feature>
<dbReference type="EMBL" id="FNAK01000006">
    <property type="protein sequence ID" value="SDE34821.1"/>
    <property type="molecule type" value="Genomic_DNA"/>
</dbReference>
<gene>
    <name evidence="2" type="ORF">SAMN04488071_2673</name>
</gene>
<keyword evidence="3" id="KW-1185">Reference proteome</keyword>
<reference evidence="2 3" key="1">
    <citation type="submission" date="2016-10" db="EMBL/GenBank/DDBJ databases">
        <authorList>
            <person name="de Groot N.N."/>
        </authorList>
    </citation>
    <scope>NUCLEOTIDE SEQUENCE [LARGE SCALE GENOMIC DNA]</scope>
    <source>
        <strain evidence="2 3">CGMCC 1.9109</strain>
    </source>
</reference>
<accession>A0A1G7C678</accession>
<protein>
    <submittedName>
        <fullName evidence="2">Uncharacterized protein</fullName>
    </submittedName>
</protein>
<evidence type="ECO:0000256" key="1">
    <source>
        <dbReference type="SAM" id="SignalP"/>
    </source>
</evidence>
<evidence type="ECO:0000313" key="2">
    <source>
        <dbReference type="EMBL" id="SDE34821.1"/>
    </source>
</evidence>
<keyword evidence="1" id="KW-0732">Signal</keyword>
<dbReference type="Proteomes" id="UP000183685">
    <property type="component" value="Unassembled WGS sequence"/>
</dbReference>
<sequence length="115" mass="12321">MMAMKNNIALGLMMATMIGSGFPASHADESELLRFARSSAIIAGGAQYCKADEDMIDEFVTKAEARLAILAKDDYEKVLGKLEFKNVLAGAAAREPAEGCNAFVAGFEESVRLAR</sequence>
<proteinExistence type="predicted"/>
<dbReference type="STRING" id="637679.GCA_001550055_03249"/>
<organism evidence="2 3">
    <name type="scientific">Kordiimonas lacus</name>
    <dbReference type="NCBI Taxonomy" id="637679"/>
    <lineage>
        <taxon>Bacteria</taxon>
        <taxon>Pseudomonadati</taxon>
        <taxon>Pseudomonadota</taxon>
        <taxon>Alphaproteobacteria</taxon>
        <taxon>Kordiimonadales</taxon>
        <taxon>Kordiimonadaceae</taxon>
        <taxon>Kordiimonas</taxon>
    </lineage>
</organism>
<dbReference type="AlphaFoldDB" id="A0A1G7C678"/>
<feature type="signal peptide" evidence="1">
    <location>
        <begin position="1"/>
        <end position="27"/>
    </location>
</feature>